<dbReference type="Proteomes" id="UP000054107">
    <property type="component" value="Unassembled WGS sequence"/>
</dbReference>
<dbReference type="OrthoDB" id="196165at2759"/>
<feature type="domain" description="Ras-associating" evidence="3">
    <location>
        <begin position="286"/>
        <end position="386"/>
    </location>
</feature>
<feature type="region of interest" description="Disordered" evidence="2">
    <location>
        <begin position="608"/>
        <end position="628"/>
    </location>
</feature>
<dbReference type="GO" id="GO:0030950">
    <property type="term" value="P:establishment or maintenance of actin cytoskeleton polarity"/>
    <property type="evidence" value="ECO:0007669"/>
    <property type="project" value="TreeGrafter"/>
</dbReference>
<dbReference type="PANTHER" id="PTHR47775">
    <property type="entry name" value="BUD SITE SELECTION PROTEIN 14"/>
    <property type="match status" value="1"/>
</dbReference>
<name>A0A0B7N4U9_9FUNG</name>
<dbReference type="Gene3D" id="3.10.20.90">
    <property type="entry name" value="Phosphatidylinositol 3-kinase Catalytic Subunit, Chain A, domain 1"/>
    <property type="match status" value="1"/>
</dbReference>
<dbReference type="SMART" id="SM00314">
    <property type="entry name" value="RA"/>
    <property type="match status" value="1"/>
</dbReference>
<evidence type="ECO:0000256" key="1">
    <source>
        <dbReference type="SAM" id="Coils"/>
    </source>
</evidence>
<dbReference type="GO" id="GO:0051286">
    <property type="term" value="C:cell tip"/>
    <property type="evidence" value="ECO:0007669"/>
    <property type="project" value="TreeGrafter"/>
</dbReference>
<protein>
    <recommendedName>
        <fullName evidence="3">Ras-associating domain-containing protein</fullName>
    </recommendedName>
</protein>
<feature type="region of interest" description="Disordered" evidence="2">
    <location>
        <begin position="703"/>
        <end position="725"/>
    </location>
</feature>
<dbReference type="SUPFAM" id="SSF50044">
    <property type="entry name" value="SH3-domain"/>
    <property type="match status" value="1"/>
</dbReference>
<dbReference type="SUPFAM" id="SSF54236">
    <property type="entry name" value="Ubiquitin-like"/>
    <property type="match status" value="1"/>
</dbReference>
<dbReference type="InterPro" id="IPR053039">
    <property type="entry name" value="Polarity_Bud-Selection_Reg"/>
</dbReference>
<feature type="region of interest" description="Disordered" evidence="2">
    <location>
        <begin position="182"/>
        <end position="204"/>
    </location>
</feature>
<dbReference type="Pfam" id="PF00788">
    <property type="entry name" value="RA"/>
    <property type="match status" value="1"/>
</dbReference>
<evidence type="ECO:0000313" key="4">
    <source>
        <dbReference type="EMBL" id="CEP10428.1"/>
    </source>
</evidence>
<dbReference type="AlphaFoldDB" id="A0A0B7N4U9"/>
<dbReference type="GO" id="GO:0015630">
    <property type="term" value="C:microtubule cytoskeleton"/>
    <property type="evidence" value="ECO:0007669"/>
    <property type="project" value="TreeGrafter"/>
</dbReference>
<dbReference type="PROSITE" id="PS50200">
    <property type="entry name" value="RA"/>
    <property type="match status" value="1"/>
</dbReference>
<evidence type="ECO:0000259" key="3">
    <source>
        <dbReference type="PROSITE" id="PS50200"/>
    </source>
</evidence>
<dbReference type="InterPro" id="IPR000159">
    <property type="entry name" value="RA_dom"/>
</dbReference>
<dbReference type="GO" id="GO:0007165">
    <property type="term" value="P:signal transduction"/>
    <property type="evidence" value="ECO:0007669"/>
    <property type="project" value="InterPro"/>
</dbReference>
<feature type="compositionally biased region" description="Low complexity" evidence="2">
    <location>
        <begin position="609"/>
        <end position="626"/>
    </location>
</feature>
<feature type="coiled-coil region" evidence="1">
    <location>
        <begin position="471"/>
        <end position="498"/>
    </location>
</feature>
<dbReference type="PANTHER" id="PTHR47775:SF1">
    <property type="entry name" value="BUD SITE SELECTION PROTEIN 14"/>
    <property type="match status" value="1"/>
</dbReference>
<dbReference type="STRING" id="35722.A0A0B7N4U9"/>
<reference evidence="4 5" key="1">
    <citation type="submission" date="2014-09" db="EMBL/GenBank/DDBJ databases">
        <authorList>
            <person name="Ellenberger Sabrina"/>
        </authorList>
    </citation>
    <scope>NUCLEOTIDE SEQUENCE [LARGE SCALE GENOMIC DNA]</scope>
    <source>
        <strain evidence="4 5">CBS 412.66</strain>
    </source>
</reference>
<organism evidence="4 5">
    <name type="scientific">Parasitella parasitica</name>
    <dbReference type="NCBI Taxonomy" id="35722"/>
    <lineage>
        <taxon>Eukaryota</taxon>
        <taxon>Fungi</taxon>
        <taxon>Fungi incertae sedis</taxon>
        <taxon>Mucoromycota</taxon>
        <taxon>Mucoromycotina</taxon>
        <taxon>Mucoromycetes</taxon>
        <taxon>Mucorales</taxon>
        <taxon>Mucorineae</taxon>
        <taxon>Mucoraceae</taxon>
        <taxon>Parasitella</taxon>
    </lineage>
</organism>
<gene>
    <name evidence="4" type="primary">PARPA_04110.1 scaffold 11792</name>
</gene>
<dbReference type="InterPro" id="IPR036028">
    <property type="entry name" value="SH3-like_dom_sf"/>
</dbReference>
<feature type="region of interest" description="Disordered" evidence="2">
    <location>
        <begin position="570"/>
        <end position="596"/>
    </location>
</feature>
<evidence type="ECO:0000313" key="5">
    <source>
        <dbReference type="Proteomes" id="UP000054107"/>
    </source>
</evidence>
<accession>A0A0B7N4U9</accession>
<feature type="compositionally biased region" description="Polar residues" evidence="2">
    <location>
        <begin position="187"/>
        <end position="196"/>
    </location>
</feature>
<dbReference type="CDD" id="cd17043">
    <property type="entry name" value="RA"/>
    <property type="match status" value="1"/>
</dbReference>
<proteinExistence type="predicted"/>
<evidence type="ECO:0000256" key="2">
    <source>
        <dbReference type="SAM" id="MobiDB-lite"/>
    </source>
</evidence>
<feature type="compositionally biased region" description="Polar residues" evidence="2">
    <location>
        <begin position="578"/>
        <end position="595"/>
    </location>
</feature>
<sequence>MTLLDDSNSYWWLIRALKASEVGYIPAENIETPFERLARLNKHRNTEVTSLDQLQHFQDTAPPPKKFQERKTVKVSRELACQVQIILTDQDDESLYQEEFENWQEDMSDDSYNGVSAKDDDSENDDYNDKVKAPKSNKKKDNKKKFTPLLNPDFNKSINAAPALETATTTVAAAAAAAAAATPCPEPTNSTPAQTTVPPPLHSAHDKPLPPTIISEEPAPLLAPSSNTLDLSISAAIPEEEPTIPTAQQTVVTGLKRLLSIGKKNKPPIPQASISNSDSVQDTQYHVLRIFAGNINVGAMFSTVAVTPGMNADQLLKLALQKFHIPLLDGRSNKSNDGIEYYLTVKSMDGDEITLRPQDKPLAIFESLNDHLTTPMPSLTYIKRLSMEQPTIKVTRVGVSKARQRAKARFGEDSVIRFSLHKRIKRNVETGGQIHVKLSYYAENKKRNHRRGQSENKNKISTVGLIRKSSLLRVGQQAQQQQQQQQALQQKAKQERIDKLVAVSTTTLISDLKITALEKFHLINEDASLYYVALSVNGLETPLSLSSTIAEVLGDTDLIPKLFVLRKKSPTPDASAEKYTNTSDMPSTESTNSRRFMSFRKQNRVVLETSTSSSSVTSSQSAESNTGSVLRRLDQAIQAIENDKRQLVENLPVNIPPQHQQMRMSPIRSNSLSAMTNYSRRLDTNNNFTNTKLVPNQHYIDSSRLPKRSSSLRANSNAFEKSQQQKKSLANMDDLQGELTRIASSHQSYPLQSAQGM</sequence>
<dbReference type="GO" id="GO:0008104">
    <property type="term" value="P:intracellular protein localization"/>
    <property type="evidence" value="ECO:0007669"/>
    <property type="project" value="TreeGrafter"/>
</dbReference>
<dbReference type="EMBL" id="LN724120">
    <property type="protein sequence ID" value="CEP10428.1"/>
    <property type="molecule type" value="Genomic_DNA"/>
</dbReference>
<keyword evidence="1" id="KW-0175">Coiled coil</keyword>
<feature type="compositionally biased region" description="Basic residues" evidence="2">
    <location>
        <begin position="133"/>
        <end position="146"/>
    </location>
</feature>
<feature type="compositionally biased region" description="Polar residues" evidence="2">
    <location>
        <begin position="714"/>
        <end position="725"/>
    </location>
</feature>
<dbReference type="InterPro" id="IPR029071">
    <property type="entry name" value="Ubiquitin-like_domsf"/>
</dbReference>
<feature type="region of interest" description="Disordered" evidence="2">
    <location>
        <begin position="103"/>
        <end position="149"/>
    </location>
</feature>
<keyword evidence="5" id="KW-1185">Reference proteome</keyword>